<dbReference type="AlphaFoldDB" id="A0A8K0NI96"/>
<dbReference type="Pfam" id="PF06699">
    <property type="entry name" value="PIG-F"/>
    <property type="match status" value="1"/>
</dbReference>
<feature type="transmembrane region" description="Helical" evidence="9">
    <location>
        <begin position="151"/>
        <end position="172"/>
    </location>
</feature>
<dbReference type="UniPathway" id="UPA00196"/>
<feature type="region of interest" description="Disordered" evidence="8">
    <location>
        <begin position="1"/>
        <end position="34"/>
    </location>
</feature>
<feature type="transmembrane region" description="Helical" evidence="9">
    <location>
        <begin position="225"/>
        <end position="246"/>
    </location>
</feature>
<dbReference type="GO" id="GO:0006506">
    <property type="term" value="P:GPI anchor biosynthetic process"/>
    <property type="evidence" value="ECO:0007669"/>
    <property type="project" value="UniProtKB-UniPathway"/>
</dbReference>
<reference evidence="10" key="1">
    <citation type="journal article" date="2020" name="bioRxiv">
        <title>Whole genome comparisons of ergot fungi reveals the divergence and evolution of species within the genus Claviceps are the result of varying mechanisms driving genome evolution and host range expansion.</title>
        <authorList>
            <person name="Wyka S.A."/>
            <person name="Mondo S.J."/>
            <person name="Liu M."/>
            <person name="Dettman J."/>
            <person name="Nalam V."/>
            <person name="Broders K.D."/>
        </authorList>
    </citation>
    <scope>NUCLEOTIDE SEQUENCE</scope>
    <source>
        <strain evidence="10">CCC 489</strain>
    </source>
</reference>
<keyword evidence="5" id="KW-0256">Endoplasmic reticulum</keyword>
<keyword evidence="4 9" id="KW-0812">Transmembrane</keyword>
<keyword evidence="7 9" id="KW-0472">Membrane</keyword>
<keyword evidence="6 9" id="KW-1133">Transmembrane helix</keyword>
<proteinExistence type="predicted"/>
<sequence>MSSSTPTKETPAQQPPEPSKKHPNAPKSTVPPVPLLDTPLSKSLALLRPVLLLALLAARFGDLVSDPVSALQYSLPVVAAVQTAYVLACLPVAGGQASKKPRPGDSRKRAAGGSAHDAISTAILALLPTAMLTPAIHVLFILFGAPFLTHAPHTLLCAAHFSLLAVYPAFYTRGTDGQAWLAVASASAPLDETFGALAGAVLGAWLGAVPIPLDWDREWQKWPVTILVGLYAGSLLGSALSGWLFYGKRLGGTRDEEE</sequence>
<evidence type="ECO:0000256" key="1">
    <source>
        <dbReference type="ARBA" id="ARBA00004477"/>
    </source>
</evidence>
<evidence type="ECO:0000256" key="5">
    <source>
        <dbReference type="ARBA" id="ARBA00022824"/>
    </source>
</evidence>
<evidence type="ECO:0000256" key="8">
    <source>
        <dbReference type="SAM" id="MobiDB-lite"/>
    </source>
</evidence>
<dbReference type="GO" id="GO:0005789">
    <property type="term" value="C:endoplasmic reticulum membrane"/>
    <property type="evidence" value="ECO:0007669"/>
    <property type="project" value="UniProtKB-SubCell"/>
</dbReference>
<evidence type="ECO:0000256" key="7">
    <source>
        <dbReference type="ARBA" id="ARBA00023136"/>
    </source>
</evidence>
<keyword evidence="3" id="KW-0337">GPI-anchor biosynthesis</keyword>
<feature type="transmembrane region" description="Helical" evidence="9">
    <location>
        <begin position="118"/>
        <end position="145"/>
    </location>
</feature>
<feature type="transmembrane region" description="Helical" evidence="9">
    <location>
        <begin position="73"/>
        <end position="97"/>
    </location>
</feature>
<dbReference type="EMBL" id="SRPY01000928">
    <property type="protein sequence ID" value="KAG5916020.1"/>
    <property type="molecule type" value="Genomic_DNA"/>
</dbReference>
<protein>
    <recommendedName>
        <fullName evidence="12">Glycosylphosphatidylinositol anchor biosynthesis protein 11</fullName>
    </recommendedName>
</protein>
<dbReference type="InterPro" id="IPR009580">
    <property type="entry name" value="GPI_biosynthesis_protein_Pig-F"/>
</dbReference>
<comment type="subcellular location">
    <subcellularLocation>
        <location evidence="1">Endoplasmic reticulum membrane</location>
        <topology evidence="1">Multi-pass membrane protein</topology>
    </subcellularLocation>
</comment>
<feature type="transmembrane region" description="Helical" evidence="9">
    <location>
        <begin position="193"/>
        <end position="213"/>
    </location>
</feature>
<organism evidence="10 11">
    <name type="scientific">Claviceps africana</name>
    <dbReference type="NCBI Taxonomy" id="83212"/>
    <lineage>
        <taxon>Eukaryota</taxon>
        <taxon>Fungi</taxon>
        <taxon>Dikarya</taxon>
        <taxon>Ascomycota</taxon>
        <taxon>Pezizomycotina</taxon>
        <taxon>Sordariomycetes</taxon>
        <taxon>Hypocreomycetidae</taxon>
        <taxon>Hypocreales</taxon>
        <taxon>Clavicipitaceae</taxon>
        <taxon>Claviceps</taxon>
    </lineage>
</organism>
<feature type="compositionally biased region" description="Polar residues" evidence="8">
    <location>
        <begin position="1"/>
        <end position="12"/>
    </location>
</feature>
<evidence type="ECO:0000313" key="10">
    <source>
        <dbReference type="EMBL" id="KAG5916020.1"/>
    </source>
</evidence>
<dbReference type="OrthoDB" id="17366at2759"/>
<evidence type="ECO:0000313" key="11">
    <source>
        <dbReference type="Proteomes" id="UP000811619"/>
    </source>
</evidence>
<evidence type="ECO:0000256" key="9">
    <source>
        <dbReference type="SAM" id="Phobius"/>
    </source>
</evidence>
<name>A0A8K0NI96_9HYPO</name>
<comment type="pathway">
    <text evidence="2">Glycolipid biosynthesis; glycosylphosphatidylinositol-anchor biosynthesis.</text>
</comment>
<gene>
    <name evidence="10" type="ORF">E4U42_007826</name>
</gene>
<evidence type="ECO:0000256" key="4">
    <source>
        <dbReference type="ARBA" id="ARBA00022692"/>
    </source>
</evidence>
<keyword evidence="11" id="KW-1185">Reference proteome</keyword>
<evidence type="ECO:0000256" key="6">
    <source>
        <dbReference type="ARBA" id="ARBA00022989"/>
    </source>
</evidence>
<evidence type="ECO:0008006" key="12">
    <source>
        <dbReference type="Google" id="ProtNLM"/>
    </source>
</evidence>
<evidence type="ECO:0000256" key="2">
    <source>
        <dbReference type="ARBA" id="ARBA00004687"/>
    </source>
</evidence>
<dbReference type="Proteomes" id="UP000811619">
    <property type="component" value="Unassembled WGS sequence"/>
</dbReference>
<accession>A0A8K0NI96</accession>
<comment type="caution">
    <text evidence="10">The sequence shown here is derived from an EMBL/GenBank/DDBJ whole genome shotgun (WGS) entry which is preliminary data.</text>
</comment>
<evidence type="ECO:0000256" key="3">
    <source>
        <dbReference type="ARBA" id="ARBA00022502"/>
    </source>
</evidence>
<feature type="transmembrane region" description="Helical" evidence="9">
    <location>
        <begin position="44"/>
        <end position="61"/>
    </location>
</feature>